<sequence length="121" mass="13566">MKVYVEIPSFMTQFANTSPPSKSRTKKLLQIIFLFAATAIVTLGLVLIIVIRRYPRKYESPSNVLLDGNLIAHSTAQRHCQDSGCALLQMEDNNLNEKFQFISSILKLAFHCSAGSPSEQY</sequence>
<proteinExistence type="predicted"/>
<dbReference type="EMBL" id="JACEIK010000007">
    <property type="protein sequence ID" value="MCD7446218.1"/>
    <property type="molecule type" value="Genomic_DNA"/>
</dbReference>
<name>A0ABS8RHT9_DATST</name>
<feature type="transmembrane region" description="Helical" evidence="1">
    <location>
        <begin position="28"/>
        <end position="51"/>
    </location>
</feature>
<protein>
    <submittedName>
        <fullName evidence="2">Uncharacterized protein</fullName>
    </submittedName>
</protein>
<evidence type="ECO:0000313" key="2">
    <source>
        <dbReference type="EMBL" id="MCD7446218.1"/>
    </source>
</evidence>
<evidence type="ECO:0000313" key="3">
    <source>
        <dbReference type="Proteomes" id="UP000823775"/>
    </source>
</evidence>
<keyword evidence="3" id="KW-1185">Reference proteome</keyword>
<reference evidence="2 3" key="1">
    <citation type="journal article" date="2021" name="BMC Genomics">
        <title>Datura genome reveals duplications of psychoactive alkaloid biosynthetic genes and high mutation rate following tissue culture.</title>
        <authorList>
            <person name="Rajewski A."/>
            <person name="Carter-House D."/>
            <person name="Stajich J."/>
            <person name="Litt A."/>
        </authorList>
    </citation>
    <scope>NUCLEOTIDE SEQUENCE [LARGE SCALE GENOMIC DNA]</scope>
    <source>
        <strain evidence="2">AR-01</strain>
    </source>
</reference>
<gene>
    <name evidence="2" type="ORF">HAX54_045275</name>
</gene>
<comment type="caution">
    <text evidence="2">The sequence shown here is derived from an EMBL/GenBank/DDBJ whole genome shotgun (WGS) entry which is preliminary data.</text>
</comment>
<evidence type="ECO:0000256" key="1">
    <source>
        <dbReference type="SAM" id="Phobius"/>
    </source>
</evidence>
<keyword evidence="1" id="KW-1133">Transmembrane helix</keyword>
<organism evidence="2 3">
    <name type="scientific">Datura stramonium</name>
    <name type="common">Jimsonweed</name>
    <name type="synonym">Common thornapple</name>
    <dbReference type="NCBI Taxonomy" id="4076"/>
    <lineage>
        <taxon>Eukaryota</taxon>
        <taxon>Viridiplantae</taxon>
        <taxon>Streptophyta</taxon>
        <taxon>Embryophyta</taxon>
        <taxon>Tracheophyta</taxon>
        <taxon>Spermatophyta</taxon>
        <taxon>Magnoliopsida</taxon>
        <taxon>eudicotyledons</taxon>
        <taxon>Gunneridae</taxon>
        <taxon>Pentapetalae</taxon>
        <taxon>asterids</taxon>
        <taxon>lamiids</taxon>
        <taxon>Solanales</taxon>
        <taxon>Solanaceae</taxon>
        <taxon>Solanoideae</taxon>
        <taxon>Datureae</taxon>
        <taxon>Datura</taxon>
    </lineage>
</organism>
<keyword evidence="1" id="KW-0472">Membrane</keyword>
<keyword evidence="1" id="KW-0812">Transmembrane</keyword>
<dbReference type="Proteomes" id="UP000823775">
    <property type="component" value="Unassembled WGS sequence"/>
</dbReference>
<accession>A0ABS8RHT9</accession>